<feature type="non-terminal residue" evidence="2">
    <location>
        <position position="203"/>
    </location>
</feature>
<proteinExistence type="predicted"/>
<gene>
    <name evidence="2" type="ORF">PACLA_8A019617</name>
</gene>
<keyword evidence="3" id="KW-1185">Reference proteome</keyword>
<evidence type="ECO:0000256" key="1">
    <source>
        <dbReference type="SAM" id="MobiDB-lite"/>
    </source>
</evidence>
<feature type="region of interest" description="Disordered" evidence="1">
    <location>
        <begin position="1"/>
        <end position="23"/>
    </location>
</feature>
<dbReference type="Proteomes" id="UP001152795">
    <property type="component" value="Unassembled WGS sequence"/>
</dbReference>
<reference evidence="2" key="1">
    <citation type="submission" date="2020-04" db="EMBL/GenBank/DDBJ databases">
        <authorList>
            <person name="Alioto T."/>
            <person name="Alioto T."/>
            <person name="Gomez Garrido J."/>
        </authorList>
    </citation>
    <scope>NUCLEOTIDE SEQUENCE</scope>
    <source>
        <strain evidence="2">A484AB</strain>
    </source>
</reference>
<dbReference type="AlphaFoldDB" id="A0A7D9HAU6"/>
<accession>A0A7D9HAU6</accession>
<evidence type="ECO:0000313" key="2">
    <source>
        <dbReference type="EMBL" id="CAB3979023.1"/>
    </source>
</evidence>
<evidence type="ECO:0000313" key="3">
    <source>
        <dbReference type="Proteomes" id="UP001152795"/>
    </source>
</evidence>
<comment type="caution">
    <text evidence="2">The sequence shown here is derived from an EMBL/GenBank/DDBJ whole genome shotgun (WGS) entry which is preliminary data.</text>
</comment>
<name>A0A7D9HAU6_PARCT</name>
<sequence>MTSSKRKNANGSGGKRKHRKLNHDDLQEIIDMVRVNNDKMRIEITPKSIADIAKTAHENKLQRNMTKHSTEKRNYNVEDRDIQEVARIVEQNRKKVQIPKNAFRVYQIQTQRRCGYNEYIYNVRIGAGNMRMLPEFYASLREIFNYLINTMNYIASSSMDKARFYISNAPHAAFSTAILNVSDFNVDMFFDIFERHMQSNAQE</sequence>
<organism evidence="2 3">
    <name type="scientific">Paramuricea clavata</name>
    <name type="common">Red gorgonian</name>
    <name type="synonym">Violescent sea-whip</name>
    <dbReference type="NCBI Taxonomy" id="317549"/>
    <lineage>
        <taxon>Eukaryota</taxon>
        <taxon>Metazoa</taxon>
        <taxon>Cnidaria</taxon>
        <taxon>Anthozoa</taxon>
        <taxon>Octocorallia</taxon>
        <taxon>Malacalcyonacea</taxon>
        <taxon>Plexauridae</taxon>
        <taxon>Paramuricea</taxon>
    </lineage>
</organism>
<protein>
    <submittedName>
        <fullName evidence="2">Uncharacterized protein</fullName>
    </submittedName>
</protein>
<feature type="compositionally biased region" description="Basic residues" evidence="1">
    <location>
        <begin position="1"/>
        <end position="21"/>
    </location>
</feature>
<dbReference type="EMBL" id="CACRXK020000160">
    <property type="protein sequence ID" value="CAB3979023.1"/>
    <property type="molecule type" value="Genomic_DNA"/>
</dbReference>